<proteinExistence type="predicted"/>
<feature type="transmembrane region" description="Helical" evidence="1">
    <location>
        <begin position="149"/>
        <end position="168"/>
    </location>
</feature>
<evidence type="ECO:0000256" key="1">
    <source>
        <dbReference type="SAM" id="Phobius"/>
    </source>
</evidence>
<evidence type="ECO:0000313" key="2">
    <source>
        <dbReference type="EMBL" id="PLS07058.1"/>
    </source>
</evidence>
<dbReference type="AlphaFoldDB" id="A0A9Q6A8D8"/>
<gene>
    <name evidence="2" type="ORF">CUU63_11180</name>
</gene>
<evidence type="ECO:0000313" key="3">
    <source>
        <dbReference type="Proteomes" id="UP000234803"/>
    </source>
</evidence>
<feature type="transmembrane region" description="Helical" evidence="1">
    <location>
        <begin position="212"/>
        <end position="232"/>
    </location>
</feature>
<dbReference type="Pfam" id="PF04854">
    <property type="entry name" value="DUF624"/>
    <property type="match status" value="1"/>
</dbReference>
<reference evidence="2 3" key="1">
    <citation type="submission" date="2017-12" db="EMBL/GenBank/DDBJ databases">
        <title>Comparative Functional Genomics of Dry Heat Resistant strains isolated from the Viking Spacecraft.</title>
        <authorList>
            <person name="Seuylemezian A."/>
            <person name="Cooper K."/>
            <person name="Vaishampayan P."/>
        </authorList>
    </citation>
    <scope>NUCLEOTIDE SEQUENCE [LARGE SCALE GENOMIC DNA]</scope>
    <source>
        <strain evidence="2 3">V48-19</strain>
    </source>
</reference>
<dbReference type="EMBL" id="PGUV01000008">
    <property type="protein sequence ID" value="PLS07058.1"/>
    <property type="molecule type" value="Genomic_DNA"/>
</dbReference>
<comment type="caution">
    <text evidence="2">The sequence shown here is derived from an EMBL/GenBank/DDBJ whole genome shotgun (WGS) entry which is preliminary data.</text>
</comment>
<protein>
    <recommendedName>
        <fullName evidence="4">DUF624 domain-containing protein</fullName>
    </recommendedName>
</protein>
<keyword evidence="1" id="KW-1133">Transmembrane helix</keyword>
<evidence type="ECO:0008006" key="4">
    <source>
        <dbReference type="Google" id="ProtNLM"/>
    </source>
</evidence>
<keyword evidence="1" id="KW-0812">Transmembrane</keyword>
<feature type="transmembrane region" description="Helical" evidence="1">
    <location>
        <begin position="6"/>
        <end position="27"/>
    </location>
</feature>
<organism evidence="2 3">
    <name type="scientific">Bacillus halotolerans</name>
    <dbReference type="NCBI Taxonomy" id="260554"/>
    <lineage>
        <taxon>Bacteria</taxon>
        <taxon>Bacillati</taxon>
        <taxon>Bacillota</taxon>
        <taxon>Bacilli</taxon>
        <taxon>Bacillales</taxon>
        <taxon>Bacillaceae</taxon>
        <taxon>Bacillus</taxon>
    </lineage>
</organism>
<dbReference type="Proteomes" id="UP000234803">
    <property type="component" value="Unassembled WGS sequence"/>
</dbReference>
<name>A0A9Q6A8D8_9BACI</name>
<feature type="transmembrane region" description="Helical" evidence="1">
    <location>
        <begin position="239"/>
        <end position="261"/>
    </location>
</feature>
<feature type="transmembrane region" description="Helical" evidence="1">
    <location>
        <begin position="94"/>
        <end position="115"/>
    </location>
</feature>
<sequence>MALGMLGIHVIVGAFAGYLIETVFRLLKRQIRRRSDICRLKRCRIFYGPAGIFFRVEKYILLCNESVFCSGKVMSMIHSLTNGLNRFCTWVMRLAYVNVLWILFSLAGLVVFGLMPATAAMFSVAREWAKGNTDVPVFSVFIRTFKKEWGAAQLLGLILVTAGLFLFADIRIAAQMNQPVLVNVFMSIGLIFVFVLLYVFPVFSHFDVKLRQVLSISFLIAFSRPLVTLMMAAGAVGMLFLVLFHVTFLLFFSGSALSLLLTKLSFTAFMSIDQRQEKEKAA</sequence>
<dbReference type="InterPro" id="IPR006938">
    <property type="entry name" value="DUF624"/>
</dbReference>
<keyword evidence="1" id="KW-0472">Membrane</keyword>
<feature type="transmembrane region" description="Helical" evidence="1">
    <location>
        <begin position="180"/>
        <end position="200"/>
    </location>
</feature>
<accession>A0A9Q6A8D8</accession>